<dbReference type="Proteomes" id="UP000045706">
    <property type="component" value="Unassembled WGS sequence"/>
</dbReference>
<feature type="compositionally biased region" description="Basic and acidic residues" evidence="1">
    <location>
        <begin position="8"/>
        <end position="34"/>
    </location>
</feature>
<protein>
    <submittedName>
        <fullName evidence="2">Uncharacterized protein</fullName>
    </submittedName>
</protein>
<evidence type="ECO:0000256" key="1">
    <source>
        <dbReference type="SAM" id="MobiDB-lite"/>
    </source>
</evidence>
<dbReference type="AlphaFoldDB" id="A0A0G4N2W8"/>
<dbReference type="EMBL" id="CVQI01032252">
    <property type="protein sequence ID" value="CRK40778.1"/>
    <property type="molecule type" value="Genomic_DNA"/>
</dbReference>
<organism evidence="2 3">
    <name type="scientific">Verticillium longisporum</name>
    <name type="common">Verticillium dahliae var. longisporum</name>
    <dbReference type="NCBI Taxonomy" id="100787"/>
    <lineage>
        <taxon>Eukaryota</taxon>
        <taxon>Fungi</taxon>
        <taxon>Dikarya</taxon>
        <taxon>Ascomycota</taxon>
        <taxon>Pezizomycotina</taxon>
        <taxon>Sordariomycetes</taxon>
        <taxon>Hypocreomycetidae</taxon>
        <taxon>Glomerellales</taxon>
        <taxon>Plectosphaerellaceae</taxon>
        <taxon>Verticillium</taxon>
    </lineage>
</organism>
<name>A0A0G4N2W8_VERLO</name>
<evidence type="ECO:0000313" key="3">
    <source>
        <dbReference type="Proteomes" id="UP000045706"/>
    </source>
</evidence>
<reference evidence="3" key="1">
    <citation type="submission" date="2015-05" db="EMBL/GenBank/DDBJ databases">
        <authorList>
            <person name="Fogelqvist Johan"/>
        </authorList>
    </citation>
    <scope>NUCLEOTIDE SEQUENCE [LARGE SCALE GENOMIC DNA]</scope>
</reference>
<evidence type="ECO:0000313" key="2">
    <source>
        <dbReference type="EMBL" id="CRK40778.1"/>
    </source>
</evidence>
<sequence>MYHKSRGLLKERQGCQQKEVWEEEKGRPGKETRKTIGQASQPERWMVKLRTTETRSSTLRFGGGARARTEAGWKLVAGGGRAENVELRRQGFVVVRLLRLRGSPEGSDGKARVGTIRRLLLDAAATAAADDAVSPRPEASGAPQSKLLTRDACWQPRDIVREDQVFALGASLARGRLPGWRRMDGQARSLAFIRLATMMSSSATYGAAHDEGRRSG</sequence>
<gene>
    <name evidence="2" type="ORF">BN1723_015798</name>
</gene>
<proteinExistence type="predicted"/>
<accession>A0A0G4N2W8</accession>
<feature type="region of interest" description="Disordered" evidence="1">
    <location>
        <begin position="1"/>
        <end position="41"/>
    </location>
</feature>